<feature type="region of interest" description="Disordered" evidence="5">
    <location>
        <begin position="143"/>
        <end position="195"/>
    </location>
</feature>
<feature type="region of interest" description="Disordered" evidence="5">
    <location>
        <begin position="1923"/>
        <end position="1990"/>
    </location>
</feature>
<keyword evidence="8" id="KW-1185">Reference proteome</keyword>
<feature type="compositionally biased region" description="Low complexity" evidence="5">
    <location>
        <begin position="1"/>
        <end position="15"/>
    </location>
</feature>
<dbReference type="Proteomes" id="UP001165122">
    <property type="component" value="Unassembled WGS sequence"/>
</dbReference>
<sequence length="2515" mass="283691">MADHATPLPASLPNNPSTPPSPGATSPSCTSPSHFKETSDNVLNTVLKNTHNLTSLPSPLFPVPNLSSHYEFPHPHKTKPPNGVVEEWLRRVVEESPYNDLQGPVRERNVPTPGEIANKKMLQIKKHLGIPDTGLLEGVDPAATRTKSGLAPKSADEAAMAKKRKDIERERKRKEKRARLSKGLGKGEEGSVTTFDSSISKAASKASALTLESLGGLSRSSHGRRGGIFMKQEIKKIKKPLKLTKEDEEVVESLGEVPIEMWQNELSHLQLVLGVDDVHRKEDFALTSMKINNPSAGGGGRRPENVAMDDYELPKYKHDDIKDTISRSNEDEFVRSDVADEDDVTVGGTKAMKEEVGQVAQEYFARKAILNMQDKRRESQIKQKEEEKIEANTTPLAHGLVNSEGGYEPIPYKPLENPITTSAQTPQQPPNFVTPSPTLSGPPVSGHQSAASSSHAAHRKPKATRTSKQNAKAKKLMDFLNKVNTEQSTASTDTNPLDVDHFSIDPPGIQRSDEMQQILKKRLEDNLGRGFWNDEIGSTLARDLDSSNVYNPRSTLLKEKSTSVSLQSQLPPPVLEEEEEEVKKPTSATPSRKRSSSGLSSPPRSRGRSRADSRASSRSGSPNRTTRSRSSSIRPNTSAATGLTRPNSKTSSRPNTSDSEPSKTPRPATAPIPNTTLKKSKTTASLTETISITHDTQDAAWLRTQALKALSEGRKDEATKLFGEAAAILISQDADIRTVAEVFAYAPHVHVAANLIQSKGRKRFAVKCKAQTKFASLFRGHVSRKAKKLRLTRRIVCATCIQRGWWRYLAHKLYAATVIQTMTRRVLAKQIVAQMRLENNAAILIQCLFRKKIAMRVFQFHLLRWRSTIVMQANWRGFACRLGRYRALWELYSWHCELASRVQKRVRGWQGRCKARERRLKIIHFEHVRYQKEKKSIDAAVKLALSRSKFFLESDEGKEFVRLEKSKILAAKKESEDAEVEMTPEQKIKFDIMTVFETFDLDSSGSIDTDELNELLTEMGIKLSEDDLTEASKEMDDDESGEIGFEEFYTWFKLYQEDHQKKSFFPSFSLSGMMKAVDTRKAKNSVQLHFTREAARVAQSHFRARHPPNWRCTSCRHPFALFGDYARHFTTNWGNRVCSSIVSHESEASTKNMLFPNFVITSHQHKLQKRAEIEHTRFLDESLSVGEHATLSAIKAKTTFLIKQGKRDMLRLKNFFITRRNERNKKMKEESKKWEEIRELDIKEAFEAFDTDSGGSIDAAEFKEILTAMSIHLSEEDFDLALHRIDKDKSGEIEYPEFQAWYVTREEDYKKKHSALANATKALSEKMAANSVAAAAAEKTAKRFLVERARVRAELETRRIFRKTRLPNYGWCSDSWLHEQKLEHLTLDYDLKKNEKLRRSLRVVEEKCEVPASIHPPGKKRPWAKKEDDEEPGLKRAQYLAEQECRRWLKSASGKRAVKRQSYVLNSLVLEKDRTGGRKRGVLDVFDAFEDGDIDIEDAYRSIRRKGIWLGGVRREGLFEALSEAKKDKSKNVPNGFNYEVWNEWVSQHKSTWQEKVVGGTLNLGRKIDVMRFGKWKEASRAYFINRARSQARAKYFSERFLPGGVNRSRHATPDGLVLGERGSEGGGEGELVPLLEDELDETKVAEELKKVNRAKARREAFENQSALIERQVLINDSELEAATNLKILSRKRAGKDILKREVETIKSARVALRCVQVGLTNQGKKIELARHMFRIFDCDESGGIDDEELGPLCKILCVPLNEAENLALIKGMDKDLSGVVDFKEFVTWFLKEGQRRKWRSGRGLRLIFGWWLRGQKKRIRQEAYQLCLNRVCFLARNAVVASLEEEQNRLNGVVESEGGLQSLLEEHILSRPTSRGDVGLVGGGGMSRPGSRGDGGGLGVGFATVDFSGVTVMDEVFGAVLEEEGEEEDSSDLEFVDSSEEEEEEGGEEGEEEKLVEDIENVEDIEDDDETTSLIQVSTPKLSPPRPKTPNKEILDGLEEGISPIAQVPSPIQDQDISMQQSIGTPSLDATNTSVQSFGYMKGVIGETEVSSRINTLMWKAESNAMASVSLFMKGEAGKAMLKLEIDKLKAINKLSSVGLVKPKDKLTRLRIAIRRKFALHESGEEDDTDMLFGVNNDYVQIDSGEVKYFLARVGVRGVWGGALSFPHVAEKDGLNKVTMITFEDVWEYLMESQEDFKIGGEGDDEERVAAEKANGFVLEKVKVAPLPRKAKKSTVRDDALESIYARARCAARRHVLETEGMLTEDDGWGGKGKFQSLVATKERHARVVERECEKAVNECLRTKVKGRAGRRLLKETHALHQERRKEGRERGGGWLGSEFMFFEGGGGRGLQRAEVPTLLKFLNARPGLKARTKREAFESIIKREDFGGAVMGIEPEVVNVEEFEKIWKEALGVKWSFWWKVGVWKSCFFRGLWRALHAPGYVRRERIMITLYECRKLTREKISQRALKKMVEEEEERELWREGGREEEEKEEEATHGGSSWVNAAVVLEKEVL</sequence>
<evidence type="ECO:0000256" key="1">
    <source>
        <dbReference type="ARBA" id="ARBA00020786"/>
    </source>
</evidence>
<dbReference type="InterPro" id="IPR011992">
    <property type="entry name" value="EF-hand-dom_pair"/>
</dbReference>
<evidence type="ECO:0000256" key="3">
    <source>
        <dbReference type="ARBA" id="ARBA00022837"/>
    </source>
</evidence>
<dbReference type="Pfam" id="PF13499">
    <property type="entry name" value="EF-hand_7"/>
    <property type="match status" value="3"/>
</dbReference>
<feature type="region of interest" description="Disordered" evidence="5">
    <location>
        <begin position="1"/>
        <end position="37"/>
    </location>
</feature>
<gene>
    <name evidence="7" type="ORF">TrLO_g7837</name>
</gene>
<feature type="domain" description="EF-hand" evidence="6">
    <location>
        <begin position="1273"/>
        <end position="1308"/>
    </location>
</feature>
<feature type="region of interest" description="Disordered" evidence="5">
    <location>
        <begin position="559"/>
        <end position="684"/>
    </location>
</feature>
<dbReference type="PANTHER" id="PTHR23048">
    <property type="entry name" value="MYOSIN LIGHT CHAIN 1, 3"/>
    <property type="match status" value="1"/>
</dbReference>
<feature type="region of interest" description="Disordered" evidence="5">
    <location>
        <begin position="2475"/>
        <end position="2504"/>
    </location>
</feature>
<feature type="compositionally biased region" description="Basic and acidic residues" evidence="5">
    <location>
        <begin position="154"/>
        <end position="170"/>
    </location>
</feature>
<evidence type="ECO:0000313" key="7">
    <source>
        <dbReference type="EMBL" id="GMI15267.1"/>
    </source>
</evidence>
<feature type="domain" description="EF-hand" evidence="6">
    <location>
        <begin position="1761"/>
        <end position="1796"/>
    </location>
</feature>
<feature type="compositionally biased region" description="Basic residues" evidence="5">
    <location>
        <begin position="456"/>
        <end position="465"/>
    </location>
</feature>
<dbReference type="SMART" id="SM00015">
    <property type="entry name" value="IQ"/>
    <property type="match status" value="4"/>
</dbReference>
<dbReference type="InterPro" id="IPR050230">
    <property type="entry name" value="CALM/Myosin/TropC-like"/>
</dbReference>
<feature type="region of interest" description="Disordered" evidence="5">
    <location>
        <begin position="377"/>
        <end position="510"/>
    </location>
</feature>
<name>A0A9W7FN83_9STRA</name>
<comment type="caution">
    <text evidence="7">The sequence shown here is derived from an EMBL/GenBank/DDBJ whole genome shotgun (WGS) entry which is preliminary data.</text>
</comment>
<dbReference type="EMBL" id="BRXW01000228">
    <property type="protein sequence ID" value="GMI15267.1"/>
    <property type="molecule type" value="Genomic_DNA"/>
</dbReference>
<feature type="domain" description="EF-hand" evidence="6">
    <location>
        <begin position="987"/>
        <end position="1022"/>
    </location>
</feature>
<feature type="compositionally biased region" description="Polar residues" evidence="5">
    <location>
        <begin position="639"/>
        <end position="659"/>
    </location>
</feature>
<feature type="compositionally biased region" description="Polar residues" evidence="5">
    <location>
        <begin position="1973"/>
        <end position="1982"/>
    </location>
</feature>
<dbReference type="InterPro" id="IPR000048">
    <property type="entry name" value="IQ_motif_EF-hand-BS"/>
</dbReference>
<evidence type="ECO:0000313" key="8">
    <source>
        <dbReference type="Proteomes" id="UP001165122"/>
    </source>
</evidence>
<dbReference type="PROSITE" id="PS00018">
    <property type="entry name" value="EF_HAND_1"/>
    <property type="match status" value="4"/>
</dbReference>
<evidence type="ECO:0000256" key="4">
    <source>
        <dbReference type="SAM" id="Coils"/>
    </source>
</evidence>
<keyword evidence="2" id="KW-0677">Repeat</keyword>
<dbReference type="PROSITE" id="PS50096">
    <property type="entry name" value="IQ"/>
    <property type="match status" value="2"/>
</dbReference>
<feature type="compositionally biased region" description="Polar residues" evidence="5">
    <location>
        <begin position="482"/>
        <end position="495"/>
    </location>
</feature>
<dbReference type="CDD" id="cd00051">
    <property type="entry name" value="EFh"/>
    <property type="match status" value="3"/>
</dbReference>
<protein>
    <recommendedName>
        <fullName evidence="1">Calmodulin</fullName>
    </recommendedName>
</protein>
<feature type="compositionally biased region" description="Polar residues" evidence="5">
    <location>
        <begin position="418"/>
        <end position="439"/>
    </location>
</feature>
<feature type="domain" description="EF-hand" evidence="6">
    <location>
        <begin position="1023"/>
        <end position="1058"/>
    </location>
</feature>
<feature type="compositionally biased region" description="Low complexity" evidence="5">
    <location>
        <begin position="616"/>
        <end position="638"/>
    </location>
</feature>
<evidence type="ECO:0000256" key="2">
    <source>
        <dbReference type="ARBA" id="ARBA00022737"/>
    </source>
</evidence>
<accession>A0A9W7FN83</accession>
<dbReference type="SMART" id="SM00054">
    <property type="entry name" value="EFh"/>
    <property type="match status" value="6"/>
</dbReference>
<dbReference type="Gene3D" id="1.10.238.10">
    <property type="entry name" value="EF-hand"/>
    <property type="match status" value="3"/>
</dbReference>
<feature type="compositionally biased region" description="Gly residues" evidence="5">
    <location>
        <begin position="1880"/>
        <end position="1897"/>
    </location>
</feature>
<feature type="compositionally biased region" description="Acidic residues" evidence="5">
    <location>
        <begin position="1923"/>
        <end position="1972"/>
    </location>
</feature>
<evidence type="ECO:0000256" key="5">
    <source>
        <dbReference type="SAM" id="MobiDB-lite"/>
    </source>
</evidence>
<dbReference type="GO" id="GO:0005509">
    <property type="term" value="F:calcium ion binding"/>
    <property type="evidence" value="ECO:0007669"/>
    <property type="project" value="InterPro"/>
</dbReference>
<dbReference type="PANTHER" id="PTHR23048:SF0">
    <property type="entry name" value="CALMODULIN LIKE 3"/>
    <property type="match status" value="1"/>
</dbReference>
<feature type="coiled-coil region" evidence="4">
    <location>
        <begin position="1645"/>
        <end position="1672"/>
    </location>
</feature>
<reference evidence="8" key="1">
    <citation type="journal article" date="2023" name="Commun. Biol.">
        <title>Genome analysis of Parmales, the sister group of diatoms, reveals the evolutionary specialization of diatoms from phago-mixotrophs to photoautotrophs.</title>
        <authorList>
            <person name="Ban H."/>
            <person name="Sato S."/>
            <person name="Yoshikawa S."/>
            <person name="Yamada K."/>
            <person name="Nakamura Y."/>
            <person name="Ichinomiya M."/>
            <person name="Sato N."/>
            <person name="Blanc-Mathieu R."/>
            <person name="Endo H."/>
            <person name="Kuwata A."/>
            <person name="Ogata H."/>
        </authorList>
    </citation>
    <scope>NUCLEOTIDE SEQUENCE [LARGE SCALE GENOMIC DNA]</scope>
    <source>
        <strain evidence="8">NIES 3700</strain>
    </source>
</reference>
<dbReference type="InterPro" id="IPR018247">
    <property type="entry name" value="EF_Hand_1_Ca_BS"/>
</dbReference>
<organism evidence="7 8">
    <name type="scientific">Triparma laevis f. longispina</name>
    <dbReference type="NCBI Taxonomy" id="1714387"/>
    <lineage>
        <taxon>Eukaryota</taxon>
        <taxon>Sar</taxon>
        <taxon>Stramenopiles</taxon>
        <taxon>Ochrophyta</taxon>
        <taxon>Bolidophyceae</taxon>
        <taxon>Parmales</taxon>
        <taxon>Triparmaceae</taxon>
        <taxon>Triparma</taxon>
    </lineage>
</organism>
<evidence type="ECO:0000259" key="6">
    <source>
        <dbReference type="PROSITE" id="PS50222"/>
    </source>
</evidence>
<feature type="compositionally biased region" description="Basic residues" evidence="5">
    <location>
        <begin position="171"/>
        <end position="180"/>
    </location>
</feature>
<dbReference type="GO" id="GO:0016460">
    <property type="term" value="C:myosin II complex"/>
    <property type="evidence" value="ECO:0007669"/>
    <property type="project" value="TreeGrafter"/>
</dbReference>
<keyword evidence="4" id="KW-0175">Coiled coil</keyword>
<feature type="domain" description="EF-hand" evidence="6">
    <location>
        <begin position="1237"/>
        <end position="1272"/>
    </location>
</feature>
<feature type="compositionally biased region" description="Low complexity" evidence="5">
    <location>
        <begin position="23"/>
        <end position="33"/>
    </location>
</feature>
<feature type="domain" description="EF-hand" evidence="6">
    <location>
        <begin position="1725"/>
        <end position="1760"/>
    </location>
</feature>
<dbReference type="PROSITE" id="PS50222">
    <property type="entry name" value="EF_HAND_2"/>
    <property type="match status" value="6"/>
</dbReference>
<dbReference type="SUPFAM" id="SSF47473">
    <property type="entry name" value="EF-hand"/>
    <property type="match status" value="2"/>
</dbReference>
<dbReference type="OrthoDB" id="26525at2759"/>
<feature type="compositionally biased region" description="Basic and acidic residues" evidence="5">
    <location>
        <begin position="377"/>
        <end position="390"/>
    </location>
</feature>
<proteinExistence type="predicted"/>
<keyword evidence="3" id="KW-0106">Calcium</keyword>
<dbReference type="InterPro" id="IPR002048">
    <property type="entry name" value="EF_hand_dom"/>
</dbReference>
<feature type="region of interest" description="Disordered" evidence="5">
    <location>
        <begin position="1876"/>
        <end position="1897"/>
    </location>
</feature>